<comment type="caution">
    <text evidence="2">The sequence shown here is derived from an EMBL/GenBank/DDBJ whole genome shotgun (WGS) entry which is preliminary data.</text>
</comment>
<dbReference type="Pfam" id="PF21259">
    <property type="entry name" value="Rgg_C"/>
    <property type="match status" value="1"/>
</dbReference>
<evidence type="ECO:0000259" key="1">
    <source>
        <dbReference type="Pfam" id="PF21259"/>
    </source>
</evidence>
<dbReference type="InterPro" id="IPR010057">
    <property type="entry name" value="Transcription_activator_Rgg_C"/>
</dbReference>
<dbReference type="CDD" id="cd00093">
    <property type="entry name" value="HTH_XRE"/>
    <property type="match status" value="1"/>
</dbReference>
<organism evidence="2 4">
    <name type="scientific">Enterococcus malodoratus ATCC 43197</name>
    <dbReference type="NCBI Taxonomy" id="1158601"/>
    <lineage>
        <taxon>Bacteria</taxon>
        <taxon>Bacillati</taxon>
        <taxon>Bacillota</taxon>
        <taxon>Bacilli</taxon>
        <taxon>Lactobacillales</taxon>
        <taxon>Enterococcaceae</taxon>
        <taxon>Enterococcus</taxon>
    </lineage>
</organism>
<dbReference type="GeneID" id="79786321"/>
<proteinExistence type="predicted"/>
<protein>
    <submittedName>
        <fullName evidence="2">Transcriptional activator, Rgg/GadR/MutR family domain-containing protein</fullName>
    </submittedName>
</protein>
<dbReference type="SUPFAM" id="SSF47413">
    <property type="entry name" value="lambda repressor-like DNA-binding domains"/>
    <property type="match status" value="1"/>
</dbReference>
<keyword evidence="5" id="KW-1185">Reference proteome</keyword>
<dbReference type="STRING" id="71451.RV07_GL003314"/>
<dbReference type="eggNOG" id="COG1396">
    <property type="taxonomic scope" value="Bacteria"/>
</dbReference>
<name>R2NPD4_9ENTE</name>
<dbReference type="AlphaFoldDB" id="R2NPD4"/>
<dbReference type="InterPro" id="IPR053163">
    <property type="entry name" value="HTH-type_regulator_Rgg"/>
</dbReference>
<evidence type="ECO:0000313" key="2">
    <source>
        <dbReference type="EMBL" id="EOH72853.1"/>
    </source>
</evidence>
<dbReference type="PANTHER" id="PTHR37038">
    <property type="entry name" value="TRANSCRIPTIONAL REGULATOR-RELATED"/>
    <property type="match status" value="1"/>
</dbReference>
<dbReference type="EMBL" id="AJAK01000028">
    <property type="protein sequence ID" value="EOH72853.1"/>
    <property type="molecule type" value="Genomic_DNA"/>
</dbReference>
<dbReference type="NCBIfam" id="TIGR01716">
    <property type="entry name" value="RGG_Cterm"/>
    <property type="match status" value="1"/>
</dbReference>
<evidence type="ECO:0000313" key="5">
    <source>
        <dbReference type="Proteomes" id="UP000014148"/>
    </source>
</evidence>
<gene>
    <name evidence="3" type="ORF">I585_02922</name>
    <name evidence="2" type="ORF">UAI_03737</name>
</gene>
<dbReference type="EMBL" id="ASWA01000003">
    <property type="protein sequence ID" value="EOT67401.1"/>
    <property type="molecule type" value="Genomic_DNA"/>
</dbReference>
<evidence type="ECO:0000313" key="4">
    <source>
        <dbReference type="Proteomes" id="UP000013783"/>
    </source>
</evidence>
<dbReference type="InterPro" id="IPR001387">
    <property type="entry name" value="Cro/C1-type_HTH"/>
</dbReference>
<dbReference type="PATRIC" id="fig|1158601.3.peg.3707"/>
<dbReference type="GO" id="GO:0003677">
    <property type="term" value="F:DNA binding"/>
    <property type="evidence" value="ECO:0007669"/>
    <property type="project" value="InterPro"/>
</dbReference>
<dbReference type="InterPro" id="IPR010982">
    <property type="entry name" value="Lambda_DNA-bd_dom_sf"/>
</dbReference>
<feature type="domain" description="HTH-type transcriptional regulator Rgg C-terminal" evidence="1">
    <location>
        <begin position="107"/>
        <end position="268"/>
    </location>
</feature>
<dbReference type="RefSeq" id="WP_010742513.1">
    <property type="nucleotide sequence ID" value="NZ_KB946251.1"/>
</dbReference>
<reference evidence="2 4" key="1">
    <citation type="submission" date="2013-02" db="EMBL/GenBank/DDBJ databases">
        <title>The Genome Sequence of Enterococcus malodoratus ATCC_43197.</title>
        <authorList>
            <consortium name="The Broad Institute Genome Sequencing Platform"/>
            <consortium name="The Broad Institute Genome Sequencing Center for Infectious Disease"/>
            <person name="Earl A.M."/>
            <person name="Gilmore M.S."/>
            <person name="Lebreton F."/>
            <person name="Walker B."/>
            <person name="Young S.K."/>
            <person name="Zeng Q."/>
            <person name="Gargeya S."/>
            <person name="Fitzgerald M."/>
            <person name="Haas B."/>
            <person name="Abouelleil A."/>
            <person name="Alvarado L."/>
            <person name="Arachchi H.M."/>
            <person name="Berlin A.M."/>
            <person name="Chapman S.B."/>
            <person name="Dewar J."/>
            <person name="Goldberg J."/>
            <person name="Griggs A."/>
            <person name="Gujja S."/>
            <person name="Hansen M."/>
            <person name="Howarth C."/>
            <person name="Imamovic A."/>
            <person name="Larimer J."/>
            <person name="McCowan C."/>
            <person name="Murphy C."/>
            <person name="Neiman D."/>
            <person name="Pearson M."/>
            <person name="Priest M."/>
            <person name="Roberts A."/>
            <person name="Saif S."/>
            <person name="Shea T."/>
            <person name="Sisk P."/>
            <person name="Sykes S."/>
            <person name="Wortman J."/>
            <person name="Nusbaum C."/>
            <person name="Birren B."/>
        </authorList>
    </citation>
    <scope>NUCLEOTIDE SEQUENCE [LARGE SCALE GENOMIC DNA]</scope>
    <source>
        <strain evidence="2 4">ATCC 43197</strain>
    </source>
</reference>
<dbReference type="OrthoDB" id="2310942at2"/>
<evidence type="ECO:0000313" key="3">
    <source>
        <dbReference type="EMBL" id="EOT67401.1"/>
    </source>
</evidence>
<sequence length="297" mass="35335">MEVWEIVERVRKQKGITISEICGEEVSRSVYDRFVKNEADTTVSKLTYFLDRINLDYDELKIFNYPDNVNAVSHMMKEIQTAFLSKDTEELQRIAEFCRVKQSNPSKREENLMNLCDLLTARLRGDAIDVEESNVYQYLINTHTWTHYELILFNNCMFVFTPEFVELILERAMMSLSIYKDSLKGRSESFRMLANAIVYFIQNDQRSYAWKYLERLDEFHLEEDMYFEMNLRLLLQGIWEVLRGNEQGKEKVHQSLKVCEYLSSKQYQSMNYDLLKYIEQLFEVDFELTGITTAILS</sequence>
<dbReference type="Proteomes" id="UP000013783">
    <property type="component" value="Unassembled WGS sequence"/>
</dbReference>
<dbReference type="Proteomes" id="UP000014148">
    <property type="component" value="Unassembled WGS sequence"/>
</dbReference>
<accession>R2NPD4</accession>
<reference evidence="3 5" key="2">
    <citation type="submission" date="2013-03" db="EMBL/GenBank/DDBJ databases">
        <title>The Genome Sequence of Enterococcus malodoratus ATCC_43197 (PacBio/Illumina hybrid assembly).</title>
        <authorList>
            <consortium name="The Broad Institute Genomics Platform"/>
            <consortium name="The Broad Institute Genome Sequencing Center for Infectious Disease"/>
            <person name="Earl A."/>
            <person name="Russ C."/>
            <person name="Gilmore M."/>
            <person name="Surin D."/>
            <person name="Walker B."/>
            <person name="Young S."/>
            <person name="Zeng Q."/>
            <person name="Gargeya S."/>
            <person name="Fitzgerald M."/>
            <person name="Haas B."/>
            <person name="Abouelleil A."/>
            <person name="Allen A.W."/>
            <person name="Alvarado L."/>
            <person name="Arachchi H.M."/>
            <person name="Berlin A.M."/>
            <person name="Chapman S.B."/>
            <person name="Gainer-Dewar J."/>
            <person name="Goldberg J."/>
            <person name="Griggs A."/>
            <person name="Gujja S."/>
            <person name="Hansen M."/>
            <person name="Howarth C."/>
            <person name="Imamovic A."/>
            <person name="Ireland A."/>
            <person name="Larimer J."/>
            <person name="McCowan C."/>
            <person name="Murphy C."/>
            <person name="Pearson M."/>
            <person name="Poon T.W."/>
            <person name="Priest M."/>
            <person name="Roberts A."/>
            <person name="Saif S."/>
            <person name="Shea T."/>
            <person name="Sisk P."/>
            <person name="Sykes S."/>
            <person name="Wortman J."/>
            <person name="Nusbaum C."/>
            <person name="Birren B."/>
        </authorList>
    </citation>
    <scope>NUCLEOTIDE SEQUENCE [LARGE SCALE GENOMIC DNA]</scope>
    <source>
        <strain evidence="3 5">ATCC 43197</strain>
    </source>
</reference>